<dbReference type="Pfam" id="PF00353">
    <property type="entry name" value="HemolysinCabind"/>
    <property type="match status" value="9"/>
</dbReference>
<evidence type="ECO:0000256" key="5">
    <source>
        <dbReference type="ARBA" id="ARBA00022737"/>
    </source>
</evidence>
<dbReference type="InterPro" id="IPR003995">
    <property type="entry name" value="RTX_toxin_determinant-A"/>
</dbReference>
<dbReference type="PROSITE" id="PS00330">
    <property type="entry name" value="HEMOLYSIN_CALCIUM"/>
    <property type="match status" value="6"/>
</dbReference>
<keyword evidence="11" id="KW-1185">Reference proteome</keyword>
<dbReference type="GO" id="GO:0005509">
    <property type="term" value="F:calcium ion binding"/>
    <property type="evidence" value="ECO:0007669"/>
    <property type="project" value="InterPro"/>
</dbReference>
<gene>
    <name evidence="10" type="ORF">HNR00_002307</name>
</gene>
<dbReference type="EMBL" id="JACHOP010000008">
    <property type="protein sequence ID" value="MBB5757593.1"/>
    <property type="molecule type" value="Genomic_DNA"/>
</dbReference>
<comment type="caution">
    <text evidence="10">The sequence shown here is derived from an EMBL/GenBank/DDBJ whole genome shotgun (WGS) entry which is preliminary data.</text>
</comment>
<reference evidence="10 11" key="1">
    <citation type="submission" date="2020-08" db="EMBL/GenBank/DDBJ databases">
        <title>Genomic Encyclopedia of Type Strains, Phase IV (KMG-IV): sequencing the most valuable type-strain genomes for metagenomic binning, comparative biology and taxonomic classification.</title>
        <authorList>
            <person name="Goeker M."/>
        </authorList>
    </citation>
    <scope>NUCLEOTIDE SEQUENCE [LARGE SCALE GENOMIC DNA]</scope>
    <source>
        <strain evidence="10 11">DSM 2163</strain>
    </source>
</reference>
<evidence type="ECO:0000256" key="7">
    <source>
        <dbReference type="ARBA" id="ARBA00023136"/>
    </source>
</evidence>
<dbReference type="PANTHER" id="PTHR38340:SF1">
    <property type="entry name" value="S-LAYER PROTEIN"/>
    <property type="match status" value="1"/>
</dbReference>
<dbReference type="Proteomes" id="UP000583454">
    <property type="component" value="Unassembled WGS sequence"/>
</dbReference>
<dbReference type="GO" id="GO:0016020">
    <property type="term" value="C:membrane"/>
    <property type="evidence" value="ECO:0007669"/>
    <property type="project" value="UniProtKB-SubCell"/>
</dbReference>
<feature type="domain" description="Peptidase C-terminal archaeal/bacterial" evidence="9">
    <location>
        <begin position="573"/>
        <end position="650"/>
    </location>
</feature>
<dbReference type="PRINTS" id="PR01488">
    <property type="entry name" value="RTXTOXINA"/>
</dbReference>
<dbReference type="Pfam" id="PF04151">
    <property type="entry name" value="PPC"/>
    <property type="match status" value="1"/>
</dbReference>
<proteinExistence type="predicted"/>
<evidence type="ECO:0000259" key="9">
    <source>
        <dbReference type="Pfam" id="PF04151"/>
    </source>
</evidence>
<feature type="region of interest" description="Disordered" evidence="8">
    <location>
        <begin position="1"/>
        <end position="59"/>
    </location>
</feature>
<dbReference type="RefSeq" id="WP_183569297.1">
    <property type="nucleotide sequence ID" value="NZ_JACHOP010000008.1"/>
</dbReference>
<organism evidence="10 11">
    <name type="scientific">Methylorubrum rhodinum</name>
    <dbReference type="NCBI Taxonomy" id="29428"/>
    <lineage>
        <taxon>Bacteria</taxon>
        <taxon>Pseudomonadati</taxon>
        <taxon>Pseudomonadota</taxon>
        <taxon>Alphaproteobacteria</taxon>
        <taxon>Hyphomicrobiales</taxon>
        <taxon>Methylobacteriaceae</taxon>
        <taxon>Methylorubrum</taxon>
    </lineage>
</organism>
<evidence type="ECO:0000256" key="8">
    <source>
        <dbReference type="SAM" id="MobiDB-lite"/>
    </source>
</evidence>
<comment type="subcellular location">
    <subcellularLocation>
        <location evidence="1">Membrane</location>
    </subcellularLocation>
    <subcellularLocation>
        <location evidence="2">Secreted</location>
    </subcellularLocation>
</comment>
<dbReference type="InterPro" id="IPR018511">
    <property type="entry name" value="Hemolysin-typ_Ca-bd_CS"/>
</dbReference>
<dbReference type="Gene3D" id="2.60.120.380">
    <property type="match status" value="1"/>
</dbReference>
<dbReference type="InterPro" id="IPR007280">
    <property type="entry name" value="Peptidase_C_arc/bac"/>
</dbReference>
<evidence type="ECO:0000313" key="11">
    <source>
        <dbReference type="Proteomes" id="UP000583454"/>
    </source>
</evidence>
<dbReference type="PANTHER" id="PTHR38340">
    <property type="entry name" value="S-LAYER PROTEIN"/>
    <property type="match status" value="1"/>
</dbReference>
<evidence type="ECO:0000256" key="1">
    <source>
        <dbReference type="ARBA" id="ARBA00004370"/>
    </source>
</evidence>
<dbReference type="InterPro" id="IPR001343">
    <property type="entry name" value="Hemolysn_Ca-bd"/>
</dbReference>
<dbReference type="GO" id="GO:0090729">
    <property type="term" value="F:toxin activity"/>
    <property type="evidence" value="ECO:0007669"/>
    <property type="project" value="UniProtKB-KW"/>
</dbReference>
<evidence type="ECO:0000256" key="6">
    <source>
        <dbReference type="ARBA" id="ARBA00023026"/>
    </source>
</evidence>
<evidence type="ECO:0000256" key="2">
    <source>
        <dbReference type="ARBA" id="ARBA00004613"/>
    </source>
</evidence>
<dbReference type="AlphaFoldDB" id="A0A840ZLA4"/>
<accession>A0A840ZLA4</accession>
<dbReference type="GO" id="GO:0005576">
    <property type="term" value="C:extracellular region"/>
    <property type="evidence" value="ECO:0007669"/>
    <property type="project" value="UniProtKB-SubCell"/>
</dbReference>
<feature type="compositionally biased region" description="Polar residues" evidence="8">
    <location>
        <begin position="1"/>
        <end position="13"/>
    </location>
</feature>
<keyword evidence="7" id="KW-0472">Membrane</keyword>
<protein>
    <submittedName>
        <fullName evidence="10">Ca2+-binding RTX toxin-like protein</fullName>
    </submittedName>
</protein>
<name>A0A840ZLA4_9HYPH</name>
<keyword evidence="4" id="KW-0800">Toxin</keyword>
<dbReference type="PRINTS" id="PR00313">
    <property type="entry name" value="CABNDNGRPT"/>
</dbReference>
<dbReference type="Gene3D" id="2.150.10.10">
    <property type="entry name" value="Serralysin-like metalloprotease, C-terminal"/>
    <property type="match status" value="6"/>
</dbReference>
<dbReference type="InterPro" id="IPR011049">
    <property type="entry name" value="Serralysin-like_metalloprot_C"/>
</dbReference>
<keyword evidence="3" id="KW-0964">Secreted</keyword>
<keyword evidence="5" id="KW-0677">Repeat</keyword>
<evidence type="ECO:0000256" key="4">
    <source>
        <dbReference type="ARBA" id="ARBA00022656"/>
    </source>
</evidence>
<keyword evidence="6" id="KW-0843">Virulence</keyword>
<sequence length="979" mass="99698">MTKITGTSKSETLSGGAGDDFINGASGDDVLNGGGGNDTLFDSDEYASDDDAPTDADKLYGGAGNDVLTHYQGFSYSGTVQNTDGDLLDGGAGDDRLLFFGGQKGCTAVGGDGIDTLMFTLHGTLPNGAEFSMPTDMELVGSNVSVTLYTGGPRGTNPSLQVSGTGIERVQFASGAGDDKLVGGNLDDTLESYGGRDEIHGNGGNDYITIDLIEYAGNAPTNVMIDGGANTDTFDFSSYIASDENFVLDLSAGTFTANGRSLGPITGFESLTAWTRDGDDRLTGGALADHLRADNGNNKLVGNGGNDVLTSGDGVDSLDGGEGNDALYADFGKDSLTGGGGNDLLDGGAGNDVMNGGAGNDTYAVDYLYDYRVDQTKAPRDIIYDTSGIDNITTQMSYLDMRFYKDIENATLDGITSVNVIGNDLNNIIDGRYAYFGLKADGGLGSDSILGALKSSNTLSGGVGNDVIDGGIYSDTLDGGADKDTLSGGDGNDVVKGGDGDDVILGDAQQNNAGVVFGSGNITKASGQGDAAHPISLDGRFSLVANPEIDNAKSLPHVTVSAKLNYVDYYNNSDFYTISLKAGAAIVVDIDTNSTDEFDATVLILNAEGEQLADSSYGSAREKSTGSPNANDPFLTYVAPSDGLYTIKVRPDFSGEGGSAYRMHVSLGQLGGDDTLSGEAGNDTIYGGEGQDSLDGGAGTDTLSGGAGSDTYYVDNSGDRCVEANGVAGTDLVFASVSYSLAGSELENLTLTGTKSINGTGNSLANAITGNSGANVLNGGVGRDAMTGRGGDDTYIVDNLGDGVTEAAGGGRDTVLATASYALGAGQEIEALQLLASTGSARFNLSGNAFGQSLVGNNGANVLDGKGGADLLTGRGGADSFQFSTALGAGNVDRIVDFAVEDTVRLSKDVFSALAPGQFAESAFKNISTGAADANDRILYKQTTGELFYDADGSGSGAAVKFAVLDNKAALTAADFFVF</sequence>
<evidence type="ECO:0000256" key="3">
    <source>
        <dbReference type="ARBA" id="ARBA00022525"/>
    </source>
</evidence>
<dbReference type="InterPro" id="IPR050557">
    <property type="entry name" value="RTX_toxin/Mannuronan_C5-epim"/>
</dbReference>
<dbReference type="SUPFAM" id="SSF51120">
    <property type="entry name" value="beta-Roll"/>
    <property type="match status" value="5"/>
</dbReference>
<feature type="compositionally biased region" description="Acidic residues" evidence="8">
    <location>
        <begin position="41"/>
        <end position="54"/>
    </location>
</feature>
<evidence type="ECO:0000313" key="10">
    <source>
        <dbReference type="EMBL" id="MBB5757593.1"/>
    </source>
</evidence>